<dbReference type="EMBL" id="JABWAB010000001">
    <property type="protein sequence ID" value="KAF6058765.1"/>
    <property type="molecule type" value="Genomic_DNA"/>
</dbReference>
<evidence type="ECO:0000256" key="7">
    <source>
        <dbReference type="SAM" id="Phobius"/>
    </source>
</evidence>
<dbReference type="PANTHER" id="PTHR43791">
    <property type="entry name" value="PERMEASE-RELATED"/>
    <property type="match status" value="1"/>
</dbReference>
<feature type="transmembrane region" description="Helical" evidence="7">
    <location>
        <begin position="356"/>
        <end position="377"/>
    </location>
</feature>
<keyword evidence="5 7" id="KW-0472">Membrane</keyword>
<keyword evidence="4 7" id="KW-1133">Transmembrane helix</keyword>
<feature type="transmembrane region" description="Helical" evidence="7">
    <location>
        <begin position="389"/>
        <end position="409"/>
    </location>
</feature>
<comment type="similarity">
    <text evidence="6">Belongs to the major facilitator superfamily. Allantoate permease family.</text>
</comment>
<organism evidence="9 10">
    <name type="scientific">Candida parapsilosis</name>
    <name type="common">Yeast</name>
    <dbReference type="NCBI Taxonomy" id="5480"/>
    <lineage>
        <taxon>Eukaryota</taxon>
        <taxon>Fungi</taxon>
        <taxon>Dikarya</taxon>
        <taxon>Ascomycota</taxon>
        <taxon>Saccharomycotina</taxon>
        <taxon>Pichiomycetes</taxon>
        <taxon>Debaryomycetaceae</taxon>
        <taxon>Candida/Lodderomyces clade</taxon>
        <taxon>Candida</taxon>
    </lineage>
</organism>
<dbReference type="FunFam" id="1.20.1250.20:FF:000064">
    <property type="entry name" value="MFS allantoate transporter"/>
    <property type="match status" value="1"/>
</dbReference>
<sequence>MTLSEKGGNDDEKAPEIQTVISHGNVDLSNKTGFELYEKAQDISEQEDIEVYRRIRRKLDCRIVPLLCITYMLQYLDKLSLNYASAYTLKEDLGLQGQRYSWVAAIFNFGYLFWAYPANYLIQKLPVAKYTGFMLFTWSIILIGHVGLKNYGGALVIRFLLGMFEAGISPSCMMICGSFYTLKQQPIRMSMFMSFNGVATMLGALLAFGLGHVDNAKINQWQLIFLVFGFINLVWSVIFLWLCPDSPQGAKFLTEEEKAILIKHIASNNQGVKDQKFEKYQAFEALMDPAVIMIAAIGLACGVSNGGASNFISALIKGFGFDGIEATALQLPLGAVELVLLVIGGIIAFKVKNMRCYVLFVLCIGPLGGLIGLYTIPLERKWSLVGCSFMQYVVGGPIIMCWILLNANISGSSKKTTANGLWFIMYATGNIIGANVFYAYQAPRYESGIIGMITSYSGSMLLAILIRLVYMRRNRLRDKELGEQTKEQEEQAILNGFMGMTDFENKGFRYSL</sequence>
<dbReference type="GO" id="GO:0022857">
    <property type="term" value="F:transmembrane transporter activity"/>
    <property type="evidence" value="ECO:0007669"/>
    <property type="project" value="InterPro"/>
</dbReference>
<comment type="subcellular location">
    <subcellularLocation>
        <location evidence="1">Membrane</location>
        <topology evidence="1">Multi-pass membrane protein</topology>
    </subcellularLocation>
</comment>
<evidence type="ECO:0000256" key="5">
    <source>
        <dbReference type="ARBA" id="ARBA00023136"/>
    </source>
</evidence>
<feature type="transmembrane region" description="Helical" evidence="7">
    <location>
        <begin position="154"/>
        <end position="180"/>
    </location>
</feature>
<gene>
    <name evidence="9" type="ORF">FOB60_000347</name>
</gene>
<evidence type="ECO:0000256" key="1">
    <source>
        <dbReference type="ARBA" id="ARBA00004141"/>
    </source>
</evidence>
<evidence type="ECO:0000256" key="2">
    <source>
        <dbReference type="ARBA" id="ARBA00022448"/>
    </source>
</evidence>
<feature type="transmembrane region" description="Helical" evidence="7">
    <location>
        <begin position="192"/>
        <end position="211"/>
    </location>
</feature>
<feature type="domain" description="Major facilitator superfamily (MFS) profile" evidence="8">
    <location>
        <begin position="63"/>
        <end position="475"/>
    </location>
</feature>
<dbReference type="GO" id="GO:0016020">
    <property type="term" value="C:membrane"/>
    <property type="evidence" value="ECO:0007669"/>
    <property type="project" value="UniProtKB-SubCell"/>
</dbReference>
<dbReference type="Gene3D" id="1.20.1250.20">
    <property type="entry name" value="MFS general substrate transporter like domains"/>
    <property type="match status" value="2"/>
</dbReference>
<dbReference type="InterPro" id="IPR020846">
    <property type="entry name" value="MFS_dom"/>
</dbReference>
<evidence type="ECO:0000313" key="10">
    <source>
        <dbReference type="Proteomes" id="UP000590412"/>
    </source>
</evidence>
<evidence type="ECO:0000256" key="6">
    <source>
        <dbReference type="ARBA" id="ARBA00037968"/>
    </source>
</evidence>
<feature type="transmembrane region" description="Helical" evidence="7">
    <location>
        <begin position="421"/>
        <end position="441"/>
    </location>
</feature>
<keyword evidence="3 7" id="KW-0812">Transmembrane</keyword>
<name>A0A8X7NP59_CANPA</name>
<feature type="transmembrane region" description="Helical" evidence="7">
    <location>
        <begin position="328"/>
        <end position="349"/>
    </location>
</feature>
<feature type="transmembrane region" description="Helical" evidence="7">
    <location>
        <begin position="223"/>
        <end position="243"/>
    </location>
</feature>
<protein>
    <submittedName>
        <fullName evidence="9">Major Facilitator Superfamily protein</fullName>
    </submittedName>
</protein>
<dbReference type="PANTHER" id="PTHR43791:SF97">
    <property type="entry name" value="ALLANTOATE TRANSPORTER, PUTATIVE (AFU_ORTHOLOGUE AFUA_1G14700)-RELATED"/>
    <property type="match status" value="1"/>
</dbReference>
<feature type="transmembrane region" description="Helical" evidence="7">
    <location>
        <begin position="447"/>
        <end position="470"/>
    </location>
</feature>
<dbReference type="PROSITE" id="PS50850">
    <property type="entry name" value="MFS"/>
    <property type="match status" value="1"/>
</dbReference>
<evidence type="ECO:0000313" key="9">
    <source>
        <dbReference type="EMBL" id="KAF6058765.1"/>
    </source>
</evidence>
<dbReference type="InterPro" id="IPR036259">
    <property type="entry name" value="MFS_trans_sf"/>
</dbReference>
<dbReference type="InterPro" id="IPR011701">
    <property type="entry name" value="MFS"/>
</dbReference>
<proteinExistence type="inferred from homology"/>
<dbReference type="Proteomes" id="UP000590412">
    <property type="component" value="Unassembled WGS sequence"/>
</dbReference>
<accession>A0A8X7NP59</accession>
<reference evidence="9" key="1">
    <citation type="submission" date="2020-03" db="EMBL/GenBank/DDBJ databases">
        <title>FDA dAtabase for Regulatory Grade micrObial Sequences (FDA-ARGOS): Supporting development and validation of Infectious Disease Dx tests.</title>
        <authorList>
            <person name="Campos J."/>
            <person name="Goldberg B."/>
            <person name="Tallon L."/>
            <person name="Sadzewicz L."/>
            <person name="Vavikolanu K."/>
            <person name="Mehta A."/>
            <person name="Aluvathingal J."/>
            <person name="Nadendla S."/>
            <person name="Nandy P."/>
            <person name="Geyer C."/>
            <person name="Yan Y."/>
            <person name="Sichtig H."/>
        </authorList>
    </citation>
    <scope>NUCLEOTIDE SEQUENCE [LARGE SCALE GENOMIC DNA]</scope>
    <source>
        <strain evidence="9">FDAARGOS_652</strain>
    </source>
</reference>
<comment type="caution">
    <text evidence="9">The sequence shown here is derived from an EMBL/GenBank/DDBJ whole genome shotgun (WGS) entry which is preliminary data.</text>
</comment>
<evidence type="ECO:0000259" key="8">
    <source>
        <dbReference type="PROSITE" id="PS50850"/>
    </source>
</evidence>
<feature type="transmembrane region" description="Helical" evidence="7">
    <location>
        <begin position="59"/>
        <end position="76"/>
    </location>
</feature>
<feature type="transmembrane region" description="Helical" evidence="7">
    <location>
        <begin position="130"/>
        <end position="148"/>
    </location>
</feature>
<feature type="transmembrane region" description="Helical" evidence="7">
    <location>
        <begin position="285"/>
        <end position="308"/>
    </location>
</feature>
<keyword evidence="2" id="KW-0813">Transport</keyword>
<feature type="transmembrane region" description="Helical" evidence="7">
    <location>
        <begin position="100"/>
        <end position="118"/>
    </location>
</feature>
<dbReference type="SUPFAM" id="SSF103473">
    <property type="entry name" value="MFS general substrate transporter"/>
    <property type="match status" value="1"/>
</dbReference>
<dbReference type="AlphaFoldDB" id="A0A8X7NP59"/>
<dbReference type="OrthoDB" id="4454541at2759"/>
<evidence type="ECO:0000256" key="4">
    <source>
        <dbReference type="ARBA" id="ARBA00022989"/>
    </source>
</evidence>
<evidence type="ECO:0000256" key="3">
    <source>
        <dbReference type="ARBA" id="ARBA00022692"/>
    </source>
</evidence>
<dbReference type="Pfam" id="PF07690">
    <property type="entry name" value="MFS_1"/>
    <property type="match status" value="1"/>
</dbReference>